<dbReference type="GO" id="GO:0008289">
    <property type="term" value="F:lipid binding"/>
    <property type="evidence" value="ECO:0007669"/>
    <property type="project" value="InterPro"/>
</dbReference>
<dbReference type="GO" id="GO:0016020">
    <property type="term" value="C:membrane"/>
    <property type="evidence" value="ECO:0007669"/>
    <property type="project" value="TreeGrafter"/>
</dbReference>
<sequence>VHLAFIVDNHGEVKVEEDGTKTINDDAKEFIKTLENLGFCTLYFNALSSQSISTLLEMLLHINAFQLATFALVLLSKGKTRHLYDCNNEIIYTDNIFEYFHDDQSHLALVPKIFYFHLAHVKEPSEKLQFSSVPPKNSIILITSVDQSSSSVVLKTVSSKLTHEASIQQCCSEIHEECNRKHDKVFCVYIDNFTDKFVLPARYVPFHSRAEKEYYKKQLELYRSMWYPIRCKTISVLSDNKEAVLSIVRHERIARIAASSASIVLGGGMVVAGLALLPFTFGASIGLSVAGGVVGATASLGGIGAFIASKILSNKRLKSAQEHISLDQQLSISINDVAAKYNEAMKKCAESALDGGELVGNVAAGGAQSLASLGRVGMGIAIGIESAAEAGAIALRTGARTLGVVLAGASLAVTVPIDLGFIVYHSYHIHKSSKDKTGKADSNKVVQWLIKQTEDMLKGKLC</sequence>
<proteinExistence type="inferred from homology"/>
<feature type="transmembrane region" description="Helical" evidence="2">
    <location>
        <begin position="256"/>
        <end position="279"/>
    </location>
</feature>
<evidence type="ECO:0000259" key="3">
    <source>
        <dbReference type="PROSITE" id="PS50208"/>
    </source>
</evidence>
<dbReference type="GO" id="GO:0005576">
    <property type="term" value="C:extracellular region"/>
    <property type="evidence" value="ECO:0007669"/>
    <property type="project" value="InterPro"/>
</dbReference>
<dbReference type="Gene3D" id="3.40.50.1460">
    <property type="match status" value="1"/>
</dbReference>
<dbReference type="EnsemblMetazoa" id="Aqu2.1.03900_001">
    <property type="protein sequence ID" value="Aqu2.1.03900_001"/>
    <property type="gene ID" value="Aqu2.1.03900"/>
</dbReference>
<evidence type="ECO:0000313" key="4">
    <source>
        <dbReference type="EnsemblMetazoa" id="Aqu2.1.03900_001"/>
    </source>
</evidence>
<dbReference type="InterPro" id="IPR011600">
    <property type="entry name" value="Pept_C14_caspase"/>
</dbReference>
<dbReference type="InParanoid" id="A0A1X7SP67"/>
<organism evidence="4">
    <name type="scientific">Amphimedon queenslandica</name>
    <name type="common">Sponge</name>
    <dbReference type="NCBI Taxonomy" id="400682"/>
    <lineage>
        <taxon>Eukaryota</taxon>
        <taxon>Metazoa</taxon>
        <taxon>Porifera</taxon>
        <taxon>Demospongiae</taxon>
        <taxon>Heteroscleromorpha</taxon>
        <taxon>Haplosclerida</taxon>
        <taxon>Niphatidae</taxon>
        <taxon>Amphimedon</taxon>
    </lineage>
</organism>
<keyword evidence="2" id="KW-0812">Transmembrane</keyword>
<dbReference type="Pfam" id="PF00656">
    <property type="entry name" value="Peptidase_C14"/>
    <property type="match status" value="1"/>
</dbReference>
<keyword evidence="2" id="KW-0472">Membrane</keyword>
<dbReference type="OrthoDB" id="5985928at2759"/>
<feature type="transmembrane region" description="Helical" evidence="2">
    <location>
        <begin position="58"/>
        <end position="75"/>
    </location>
</feature>
<dbReference type="Pfam" id="PF05461">
    <property type="entry name" value="ApoL"/>
    <property type="match status" value="1"/>
</dbReference>
<dbReference type="PANTHER" id="PTHR14096">
    <property type="entry name" value="APOLIPOPROTEIN L"/>
    <property type="match status" value="1"/>
</dbReference>
<dbReference type="GO" id="GO:0042157">
    <property type="term" value="P:lipoprotein metabolic process"/>
    <property type="evidence" value="ECO:0007669"/>
    <property type="project" value="InterPro"/>
</dbReference>
<keyword evidence="2" id="KW-1133">Transmembrane helix</keyword>
<dbReference type="AlphaFoldDB" id="A0A1X7SP67"/>
<dbReference type="InterPro" id="IPR008405">
    <property type="entry name" value="ApoL"/>
</dbReference>
<evidence type="ECO:0000256" key="2">
    <source>
        <dbReference type="SAM" id="Phobius"/>
    </source>
</evidence>
<feature type="domain" description="Caspase family p20" evidence="3">
    <location>
        <begin position="1"/>
        <end position="103"/>
    </location>
</feature>
<feature type="transmembrane region" description="Helical" evidence="2">
    <location>
        <begin position="285"/>
        <end position="308"/>
    </location>
</feature>
<protein>
    <recommendedName>
        <fullName evidence="3">Caspase family p20 domain-containing protein</fullName>
    </recommendedName>
</protein>
<dbReference type="InterPro" id="IPR001309">
    <property type="entry name" value="Pept_C14_p20"/>
</dbReference>
<name>A0A1X7SP67_AMPQE</name>
<evidence type="ECO:0000256" key="1">
    <source>
        <dbReference type="ARBA" id="ARBA00010090"/>
    </source>
</evidence>
<dbReference type="InterPro" id="IPR029030">
    <property type="entry name" value="Caspase-like_dom_sf"/>
</dbReference>
<reference evidence="4" key="1">
    <citation type="submission" date="2017-05" db="UniProtKB">
        <authorList>
            <consortium name="EnsemblMetazoa"/>
        </authorList>
    </citation>
    <scope>IDENTIFICATION</scope>
</reference>
<dbReference type="GO" id="GO:0006869">
    <property type="term" value="P:lipid transport"/>
    <property type="evidence" value="ECO:0007669"/>
    <property type="project" value="InterPro"/>
</dbReference>
<dbReference type="GO" id="GO:0004197">
    <property type="term" value="F:cysteine-type endopeptidase activity"/>
    <property type="evidence" value="ECO:0007669"/>
    <property type="project" value="InterPro"/>
</dbReference>
<dbReference type="SUPFAM" id="SSF52129">
    <property type="entry name" value="Caspase-like"/>
    <property type="match status" value="1"/>
</dbReference>
<dbReference type="PROSITE" id="PS50208">
    <property type="entry name" value="CASPASE_P20"/>
    <property type="match status" value="1"/>
</dbReference>
<accession>A0A1X7SP67</accession>
<dbReference type="PANTHER" id="PTHR14096:SF28">
    <property type="entry name" value="APOLIPOPROTEIN L, 1-RELATED"/>
    <property type="match status" value="1"/>
</dbReference>
<dbReference type="GO" id="GO:0006508">
    <property type="term" value="P:proteolysis"/>
    <property type="evidence" value="ECO:0007669"/>
    <property type="project" value="InterPro"/>
</dbReference>
<comment type="similarity">
    <text evidence="1">Belongs to the apolipoprotein L family.</text>
</comment>